<evidence type="ECO:0000313" key="8">
    <source>
        <dbReference type="EMBL" id="KFI82603.1"/>
    </source>
</evidence>
<feature type="signal peptide" evidence="6">
    <location>
        <begin position="1"/>
        <end position="40"/>
    </location>
</feature>
<dbReference type="InterPro" id="IPR038174">
    <property type="entry name" value="Strep_pil_link_sf"/>
</dbReference>
<dbReference type="AlphaFoldDB" id="A0A7V8HPZ5"/>
<dbReference type="Pfam" id="PF17802">
    <property type="entry name" value="SpaA"/>
    <property type="match status" value="2"/>
</dbReference>
<protein>
    <recommendedName>
        <fullName evidence="7">Gram-positive cocci surface proteins LPxTG domain-containing protein</fullName>
    </recommendedName>
</protein>
<evidence type="ECO:0000313" key="9">
    <source>
        <dbReference type="Proteomes" id="UP000029109"/>
    </source>
</evidence>
<dbReference type="InterPro" id="IPR019931">
    <property type="entry name" value="LPXTG_anchor"/>
</dbReference>
<keyword evidence="1" id="KW-0134">Cell wall</keyword>
<dbReference type="Gene3D" id="2.60.40.3050">
    <property type="match status" value="1"/>
</dbReference>
<evidence type="ECO:0000256" key="4">
    <source>
        <dbReference type="ARBA" id="ARBA00023088"/>
    </source>
</evidence>
<dbReference type="Pfam" id="PF00746">
    <property type="entry name" value="Gram_pos_anchor"/>
    <property type="match status" value="1"/>
</dbReference>
<dbReference type="PROSITE" id="PS50847">
    <property type="entry name" value="GRAM_POS_ANCHORING"/>
    <property type="match status" value="1"/>
</dbReference>
<evidence type="ECO:0000256" key="1">
    <source>
        <dbReference type="ARBA" id="ARBA00022512"/>
    </source>
</evidence>
<dbReference type="Gene3D" id="2.60.40.10">
    <property type="entry name" value="Immunoglobulins"/>
    <property type="match status" value="2"/>
</dbReference>
<accession>A0A7V8HPZ5</accession>
<proteinExistence type="predicted"/>
<evidence type="ECO:0000256" key="6">
    <source>
        <dbReference type="SAM" id="SignalP"/>
    </source>
</evidence>
<sequence>MRARRMSAVSRGRGIPSNLTAIVAVAAVLLCGTVTSSASASVNAAELAGHLINTVNPRGTTINLFDYWRTAPGADDTTMPGGENYQHDHGGGDAWDVSISDAWWNQGINSGKTLKFGNDMKSQLPAGYCNPEATEGSTRCGDGDTKWLEANLGGSYPRDGKLSNEGNVDSPNALGIVSGVLGADGYPTLSGDSVMVGGDTSSLDYLFNPAVSSNYKNSYPDVKNLLKIDEDGYYEFNAKENYAEFDSATESFNVYDAPAITNKSHKGERLGQFFPFDSANDAFTDEQGGNLVYNENADGALYSNSNKLNHFFGLTMETQFIQQYGGHTADPAENPGMAKEVTYNFSGDDDVWVFIDGVLVGDLGGVHSAVSLEINFATGDVFRYIDNATGNGTYNNTYDGDNSGDQLIDRTKIASKMEESAGDNQDKLNEVKSVLAGDTLKDNTSHTLQFFYLERGNTDSNMSLKFNLQQIPESDILKVDQNGQPMQGVEFDLYKTEDNNYTVQNNATPFYHGVTDEDGRLSFRTDSSAHSVPITLEQLEKESTYWVLRETLAPSGYRKAGEMHLYFSNGLLLSDNAWESGAYAQAHVTLSAGTTAREYGYDDPTDVGGLVELSSGTTFAVVLKRDGSAWHPVSGNATSGWQVSNVDVSSRDLEAAQAVLNAAASYGTAHIFEVGTNGSYEVTLEELPGDVNTYYYQLLQTDRDNATARAEYTIGYYHTDAESLNSPGAAGSVVRLQANDTADYDGFDRVFSVTLNVPNIRNTLSLHKKNKEGTPLQGAQFALYQDDNGDGVPDKEDAEYSATTGNDGNVSIYTKSGSQILEAGSYVLRETAAPGGYEKDDTAIRIVVDDTGVYVDAGSADDNIAVQLKPGALVSSMKGFAANDQVDATLHDVQAQPQTGTYNAGTWTWTNTKDNPLHFHYEQAQGTDGSTLTYVPTGDGHDSYTTQSGWSRLNITQCLNHGNEPATVPDNKENLGGQSLNALFTGNVTILVTNHPEQAEASFNIRKQLDGRDWADTDSFQFTVTPDSATAEAVKKGTVILPESRLTIGNTTDLDATDQENDHTVRYGDIIFLSRGTYIFTVSETKPESAKAIEGVHYSNAQFRVTVNVTDLSRDPVVKITVEGSGGVDGSIGADANTVTFINTYVAPVTALPLTGGDATARNLILAGGGILLLAGVAWLLARRRRV</sequence>
<evidence type="ECO:0000256" key="3">
    <source>
        <dbReference type="ARBA" id="ARBA00022729"/>
    </source>
</evidence>
<organism evidence="8 9">
    <name type="scientific">Bifidobacterium pullorum</name>
    <dbReference type="NCBI Taxonomy" id="78448"/>
    <lineage>
        <taxon>Bacteria</taxon>
        <taxon>Bacillati</taxon>
        <taxon>Actinomycetota</taxon>
        <taxon>Actinomycetes</taxon>
        <taxon>Bifidobacteriales</taxon>
        <taxon>Bifidobacteriaceae</taxon>
        <taxon>Bifidobacterium</taxon>
    </lineage>
</organism>
<dbReference type="InterPro" id="IPR013783">
    <property type="entry name" value="Ig-like_fold"/>
</dbReference>
<gene>
    <name evidence="8" type="ORF">BPULL_1988</name>
</gene>
<evidence type="ECO:0000256" key="5">
    <source>
        <dbReference type="SAM" id="Phobius"/>
    </source>
</evidence>
<comment type="caution">
    <text evidence="8">The sequence shown here is derived from an EMBL/GenBank/DDBJ whole genome shotgun (WGS) entry which is preliminary data.</text>
</comment>
<keyword evidence="4" id="KW-0572">Peptidoglycan-anchor</keyword>
<feature type="domain" description="Gram-positive cocci surface proteins LPxTG" evidence="7">
    <location>
        <begin position="1152"/>
        <end position="1187"/>
    </location>
</feature>
<dbReference type="Pfam" id="PF12892">
    <property type="entry name" value="FctA"/>
    <property type="match status" value="1"/>
</dbReference>
<dbReference type="GO" id="GO:0005975">
    <property type="term" value="P:carbohydrate metabolic process"/>
    <property type="evidence" value="ECO:0007669"/>
    <property type="project" value="UniProtKB-ARBA"/>
</dbReference>
<dbReference type="Proteomes" id="UP000029109">
    <property type="component" value="Unassembled WGS sequence"/>
</dbReference>
<keyword evidence="5" id="KW-0472">Membrane</keyword>
<dbReference type="InterPro" id="IPR041033">
    <property type="entry name" value="SpaA_PFL_dom_1"/>
</dbReference>
<feature type="chain" id="PRO_5031077977" description="Gram-positive cocci surface proteins LPxTG domain-containing protein" evidence="6">
    <location>
        <begin position="41"/>
        <end position="1187"/>
    </location>
</feature>
<keyword evidence="3 6" id="KW-0732">Signal</keyword>
<evidence type="ECO:0000256" key="2">
    <source>
        <dbReference type="ARBA" id="ARBA00022525"/>
    </source>
</evidence>
<keyword evidence="5" id="KW-0812">Transmembrane</keyword>
<keyword evidence="2" id="KW-0964">Secreted</keyword>
<name>A0A7V8HPZ5_9BIFI</name>
<dbReference type="EMBL" id="JGZJ01000008">
    <property type="protein sequence ID" value="KFI82603.1"/>
    <property type="molecule type" value="Genomic_DNA"/>
</dbReference>
<evidence type="ECO:0000259" key="7">
    <source>
        <dbReference type="PROSITE" id="PS50847"/>
    </source>
</evidence>
<keyword evidence="5" id="KW-1133">Transmembrane helix</keyword>
<reference evidence="8 9" key="1">
    <citation type="submission" date="2014-03" db="EMBL/GenBank/DDBJ databases">
        <title>Genomics of Bifidobacteria.</title>
        <authorList>
            <person name="Ventura M."/>
            <person name="Milani C."/>
            <person name="Lugli G.A."/>
        </authorList>
    </citation>
    <scope>NUCLEOTIDE SEQUENCE [LARGE SCALE GENOMIC DNA]</scope>
    <source>
        <strain evidence="8 9">LMG 21816</strain>
    </source>
</reference>
<dbReference type="NCBIfam" id="TIGR01167">
    <property type="entry name" value="LPXTG_anchor"/>
    <property type="match status" value="1"/>
</dbReference>
<feature type="transmembrane region" description="Helical" evidence="5">
    <location>
        <begin position="1164"/>
        <end position="1182"/>
    </location>
</feature>
<dbReference type="InterPro" id="IPR022464">
    <property type="entry name" value="Strep_pil_isopept_link"/>
</dbReference>